<comment type="subcellular location">
    <subcellularLocation>
        <location evidence="1">Membrane</location>
        <topology evidence="1">Multi-pass membrane protein</topology>
    </subcellularLocation>
</comment>
<feature type="transmembrane region" description="Helical" evidence="6">
    <location>
        <begin position="54"/>
        <end position="73"/>
    </location>
</feature>
<dbReference type="Proteomes" id="UP000218231">
    <property type="component" value="Unassembled WGS sequence"/>
</dbReference>
<dbReference type="EMBL" id="LIAE01010413">
    <property type="protein sequence ID" value="PAV61429.1"/>
    <property type="molecule type" value="Genomic_DNA"/>
</dbReference>
<accession>A0A2A2JI34</accession>
<dbReference type="PANTHER" id="PTHR23507:SF6">
    <property type="entry name" value="PROTON-COUPLED FOLATE TRANSPORTER"/>
    <property type="match status" value="1"/>
</dbReference>
<evidence type="ECO:0000256" key="6">
    <source>
        <dbReference type="SAM" id="Phobius"/>
    </source>
</evidence>
<keyword evidence="2 6" id="KW-0812">Transmembrane</keyword>
<reference evidence="7 8" key="1">
    <citation type="journal article" date="2017" name="Curr. Biol.">
        <title>Genome architecture and evolution of a unichromosomal asexual nematode.</title>
        <authorList>
            <person name="Fradin H."/>
            <person name="Zegar C."/>
            <person name="Gutwein M."/>
            <person name="Lucas J."/>
            <person name="Kovtun M."/>
            <person name="Corcoran D."/>
            <person name="Baugh L.R."/>
            <person name="Kiontke K."/>
            <person name="Gunsalus K."/>
            <person name="Fitch D.H."/>
            <person name="Piano F."/>
        </authorList>
    </citation>
    <scope>NUCLEOTIDE SEQUENCE [LARGE SCALE GENOMIC DNA]</scope>
    <source>
        <strain evidence="7">PF1309</strain>
    </source>
</reference>
<feature type="transmembrane region" description="Helical" evidence="6">
    <location>
        <begin position="12"/>
        <end position="34"/>
    </location>
</feature>
<evidence type="ECO:0000256" key="5">
    <source>
        <dbReference type="SAM" id="MobiDB-lite"/>
    </source>
</evidence>
<feature type="transmembrane region" description="Helical" evidence="6">
    <location>
        <begin position="93"/>
        <end position="116"/>
    </location>
</feature>
<keyword evidence="4 6" id="KW-0472">Membrane</keyword>
<dbReference type="PANTHER" id="PTHR23507">
    <property type="entry name" value="ZGC:174356"/>
    <property type="match status" value="1"/>
</dbReference>
<keyword evidence="3 6" id="KW-1133">Transmembrane helix</keyword>
<feature type="region of interest" description="Disordered" evidence="5">
    <location>
        <begin position="385"/>
        <end position="436"/>
    </location>
</feature>
<comment type="caution">
    <text evidence="7">The sequence shown here is derived from an EMBL/GenBank/DDBJ whole genome shotgun (WGS) entry which is preliminary data.</text>
</comment>
<evidence type="ECO:0000256" key="1">
    <source>
        <dbReference type="ARBA" id="ARBA00004141"/>
    </source>
</evidence>
<evidence type="ECO:0008006" key="9">
    <source>
        <dbReference type="Google" id="ProtNLM"/>
    </source>
</evidence>
<protein>
    <recommendedName>
        <fullName evidence="9">Major facilitator superfamily (MFS) profile domain-containing protein</fullName>
    </recommendedName>
</protein>
<name>A0A2A2JI34_9BILA</name>
<dbReference type="InterPro" id="IPR036259">
    <property type="entry name" value="MFS_trans_sf"/>
</dbReference>
<dbReference type="OrthoDB" id="419734at2759"/>
<feature type="transmembrane region" description="Helical" evidence="6">
    <location>
        <begin position="183"/>
        <end position="207"/>
    </location>
</feature>
<dbReference type="AlphaFoldDB" id="A0A2A2JI34"/>
<feature type="transmembrane region" description="Helical" evidence="6">
    <location>
        <begin position="343"/>
        <end position="367"/>
    </location>
</feature>
<feature type="transmembrane region" description="Helical" evidence="6">
    <location>
        <begin position="278"/>
        <end position="299"/>
    </location>
</feature>
<evidence type="ECO:0000256" key="4">
    <source>
        <dbReference type="ARBA" id="ARBA00023136"/>
    </source>
</evidence>
<evidence type="ECO:0000256" key="3">
    <source>
        <dbReference type="ARBA" id="ARBA00022989"/>
    </source>
</evidence>
<evidence type="ECO:0000313" key="7">
    <source>
        <dbReference type="EMBL" id="PAV61428.1"/>
    </source>
</evidence>
<dbReference type="SUPFAM" id="SSF103473">
    <property type="entry name" value="MFS general substrate transporter"/>
    <property type="match status" value="1"/>
</dbReference>
<feature type="transmembrane region" description="Helical" evidence="6">
    <location>
        <begin position="219"/>
        <end position="245"/>
    </location>
</feature>
<proteinExistence type="predicted"/>
<feature type="transmembrane region" description="Helical" evidence="6">
    <location>
        <begin position="311"/>
        <end position="331"/>
    </location>
</feature>
<feature type="compositionally biased region" description="Polar residues" evidence="5">
    <location>
        <begin position="406"/>
        <end position="429"/>
    </location>
</feature>
<gene>
    <name evidence="7" type="ORF">WR25_01768</name>
</gene>
<dbReference type="Gene3D" id="1.20.1250.20">
    <property type="entry name" value="MFS general substrate transporter like domains"/>
    <property type="match status" value="1"/>
</dbReference>
<evidence type="ECO:0000313" key="8">
    <source>
        <dbReference type="Proteomes" id="UP000218231"/>
    </source>
</evidence>
<dbReference type="EMBL" id="LIAE01010413">
    <property type="protein sequence ID" value="PAV61428.1"/>
    <property type="molecule type" value="Genomic_DNA"/>
</dbReference>
<evidence type="ECO:0000256" key="2">
    <source>
        <dbReference type="ARBA" id="ARBA00022692"/>
    </source>
</evidence>
<keyword evidence="8" id="KW-1185">Reference proteome</keyword>
<organism evidence="7 8">
    <name type="scientific">Diploscapter pachys</name>
    <dbReference type="NCBI Taxonomy" id="2018661"/>
    <lineage>
        <taxon>Eukaryota</taxon>
        <taxon>Metazoa</taxon>
        <taxon>Ecdysozoa</taxon>
        <taxon>Nematoda</taxon>
        <taxon>Chromadorea</taxon>
        <taxon>Rhabditida</taxon>
        <taxon>Rhabditina</taxon>
        <taxon>Rhabditomorpha</taxon>
        <taxon>Rhabditoidea</taxon>
        <taxon>Rhabditidae</taxon>
        <taxon>Diploscapter</taxon>
    </lineage>
</organism>
<dbReference type="GO" id="GO:0022857">
    <property type="term" value="F:transmembrane transporter activity"/>
    <property type="evidence" value="ECO:0007669"/>
    <property type="project" value="TreeGrafter"/>
</dbReference>
<sequence>MATLTYQTISIYVWYFVSEVAIGFVGGTGAAYFLTLSMVTDDCRHKLKPGCSTVPIRIGVASFLQIVGAIIGNFGVEILSVDSKANIESHTMSYIRCSFIQASIAFVGLMYAFLYVRETHFPKREGFGYTEFQNSNLDLSSENGDDAESVEVRQSPPRRAGPLKYVGSLVEVLTEQRPGFTRLCLCLSLFFVFVEFLALDTNILFLLVKRAPFAWSDKIWSIFSLVKTSVFGAGMIVCPLLLTLVHWLGKDSLMIIISIAASAASFFLISQATTTEEIFITAGLGILTGAISPGYRSFLPRMVSKEQTARLFTVVHVIMTICPIISTTIFNNVFSLTLDTWPGFVFFLGGILQTVVVFGQIIVHILMRPQWRMEKMLREHRKNEIVTENDDPREEHRVVEADPEQRSVSNTTVMGSDIQASQENSSGTPRQGILKV</sequence>
<dbReference type="GO" id="GO:0016020">
    <property type="term" value="C:membrane"/>
    <property type="evidence" value="ECO:0007669"/>
    <property type="project" value="UniProtKB-SubCell"/>
</dbReference>
<feature type="compositionally biased region" description="Basic and acidic residues" evidence="5">
    <location>
        <begin position="393"/>
        <end position="405"/>
    </location>
</feature>
<feature type="transmembrane region" description="Helical" evidence="6">
    <location>
        <begin position="252"/>
        <end position="272"/>
    </location>
</feature>